<dbReference type="InterPro" id="IPR000048">
    <property type="entry name" value="IQ_motif_EF-hand-BS"/>
</dbReference>
<accession>A0A1B0AHC6</accession>
<dbReference type="GO" id="GO:0051301">
    <property type="term" value="P:cell division"/>
    <property type="evidence" value="ECO:0007669"/>
    <property type="project" value="UniProtKB-KW"/>
</dbReference>
<evidence type="ECO:0000256" key="8">
    <source>
        <dbReference type="ARBA" id="ARBA00022860"/>
    </source>
</evidence>
<dbReference type="GO" id="GO:0005516">
    <property type="term" value="F:calmodulin binding"/>
    <property type="evidence" value="ECO:0007669"/>
    <property type="project" value="UniProtKB-KW"/>
</dbReference>
<feature type="region of interest" description="Disordered" evidence="12">
    <location>
        <begin position="602"/>
        <end position="628"/>
    </location>
</feature>
<dbReference type="Pfam" id="PF00612">
    <property type="entry name" value="IQ"/>
    <property type="match status" value="5"/>
</dbReference>
<sequence length="2059" mass="241437">MSAFEVKMTPTRLKSNRHPECREPTDVVMAPFSGKSIVLFEDVPVSKIARRTVRIINPSDDEIKVIVSKSVKPGLNVSLEWLENTVPAQNEITMELRWKPQIDISSRETLQFTDNRNFRKDVSIILKSKASKPIKNVHKYPNLSSGATSLAKALRLKSPGNGVNKNNKLTAQQKQLQKKRLAATERSEKHSTKTQLTWKDDPFQLRDGERARTFPLKECNNSYAIPPKNCPPVIVVTKTDGFKENVIPLEDSFEVLNMIDELQFSPAAGQLAVSQSSKPSNLDAIPTPLSYQTSINGRDNLEAEHKLKPRCLASELSEAEHANFNEDIPNEIESTPSGIITNKTFDISQRSFECPIDCLNVTSGEPPDLLDKTSVVIPTPGVRPLAVIEEEDINLTIPTGSTKHSNLPNSENLSSTYARKSTVEDRMRDIRLVGTPLRKFSESMMDLQSKSPQSSLLTQGSLPNLNEMETIGEFEKNRYFKQSTFRKGSLNSLSILQSCTTALKGELSELSLVSHPEVLFDQHEILAQSSRFNLNEIGIKQRKNSPIAINTQIRNVHRNLRESTTPTSTKASSHVTTKVENANNKRRLNELSFSECTNLDSTAGSTNQKSIKNRIKPKPDCISPPKRQRLDMDSTLYRSLTPNNASANMRKKTWAHMKPKPVKLSRTLSLIKKPLTPCKLKTEPRIKLYDSELHLQPFINPDPFAATTTCDPFLASTMYLDETSVEKHECDLKKWLNALVTMPADLDTDSNAKIDVGKLFNEVRNKDLMLAPTKEEQSMNYLTKFRLESLRRAAVALFLSEDLRLPCSKVVVYVQKDALRIRNDRNLHLDVVTQREILELLLCFNPLWLRLGLEVVYGEKVHLHSNKDIIGLSTFILNRLFRDKFLEQKYSKAYTLCEEYAEHIKKFTLQKFFLLLLFLDKAKEKRIIAHNPCLFVKKSPYKETRDILLKFSSELLANVGDVTRELRRLGYVLTHKQTYLDEFDYAFQNLAIDLRDGIRLTRVMEIILLRDDLTKQLRVPAISRLQRIYNVNIALKSLSGADFQLKGDIIANDIVDGHREKTLSLLWQIIYKFRSPKFHAAARVIQNWWRKSWLKVIVNRRIRRKEELKREKAAVVIQSAFRGYITRVYSNIYRSERTKAAITLQKYIRSYLARKKYIAAVHSILAIQHWYRASKLAKQYRKDYLALRKSVIRIQRLWRLRRTARLLRAEAGELKEQWQEKKQKMAAIIQSYWRRFKVRKQFLRVVSAVIVIQSRFRAHQKMKKARNSYRHIQETVKVLQQRVRAKQLMQKQQSIYQRIRSTVIFIQAKYRATLVMRKQRAKYLDIRQKVIYIQQKWRAVVLARNLRIDFIMLQYFITVVQRRYRAKQQMRVASAQYRELKKVTIIVQRRYRNKLLMLHDRRNYELKKNAIVTIQRHFRAYKAMRYQKAKYMGTKAAILCLQQRVRGFLAMKREHEHYRRMKQAALIIQRRYRAYRKMILEREKYVRLKDAAVLMQRRFRATLLMREGLKTFRRQRERIVFMQRRFRANKLAQACRQIYLHEYRLIVLIQRHFRANQIMQMEKASYQDKRSKIICIQRYYRNYMLGKRQRLEYVQQRDAAIKIQNWIRSIFQMRIDRVAYQRERKASITIQQKWRATLVARQERQHFLKTIQKIIVLQRVVKATLQMRSDRQQYERQRNAAICLQRHFRARCEMLKIQAQYQLLRSLVICIQRKFRAKQQMLQKRNEFLVLRSTTIRLQQRFRALIQMRKDHRRYTLLKNNVVQFQAHARGLLARQRLHCLMTPEMEEFRRRNKAAQLIQRFWRGYRIRKRFRSIKLLQIRRNIALLNEASNALNTVHSKVNDAVKILRGRYCASEALAVLKSLDRISRTVPHLLIHRADFVSTFCYGIMAQAIRSEIDKYLIMYCSRIILNLARYNSTTINTFQKGGLVTIAQMLLRWCDKDCEIFNTLCTLVWVFAHCPVKRKIISDFMTATDAIYMLRETKKLVARKEKMKQNVRKSSQTNLCNSPRQQQLSPKFSSHALPSLEPDYGVIRTSPYTFVSSVYAFDTVLQKLGIDIV</sequence>
<feature type="compositionally biased region" description="Polar residues" evidence="12">
    <location>
        <begin position="1998"/>
        <end position="2017"/>
    </location>
</feature>
<dbReference type="GO" id="GO:0007051">
    <property type="term" value="P:spindle organization"/>
    <property type="evidence" value="ECO:0007669"/>
    <property type="project" value="TreeGrafter"/>
</dbReference>
<evidence type="ECO:0000256" key="10">
    <source>
        <dbReference type="ARBA" id="ARBA00023242"/>
    </source>
</evidence>
<keyword evidence="11" id="KW-0131">Cell cycle</keyword>
<evidence type="ECO:0000259" key="13">
    <source>
        <dbReference type="PROSITE" id="PS50021"/>
    </source>
</evidence>
<evidence type="ECO:0000256" key="5">
    <source>
        <dbReference type="ARBA" id="ARBA00022618"/>
    </source>
</evidence>
<dbReference type="SMART" id="SM00033">
    <property type="entry name" value="CH"/>
    <property type="match status" value="1"/>
</dbReference>
<proteinExistence type="predicted"/>
<reference evidence="14" key="2">
    <citation type="submission" date="2020-05" db="UniProtKB">
        <authorList>
            <consortium name="EnsemblMetazoa"/>
        </authorList>
    </citation>
    <scope>IDENTIFICATION</scope>
    <source>
        <strain evidence="14">IAEA</strain>
    </source>
</reference>
<dbReference type="CDD" id="cd23767">
    <property type="entry name" value="IQCD"/>
    <property type="match status" value="2"/>
</dbReference>
<dbReference type="PANTHER" id="PTHR22706">
    <property type="entry name" value="ASSEMBLY FACTOR FOR SPINDLE MICROTUBULES"/>
    <property type="match status" value="1"/>
</dbReference>
<keyword evidence="8" id="KW-0112">Calmodulin-binding</keyword>
<evidence type="ECO:0000313" key="15">
    <source>
        <dbReference type="Proteomes" id="UP000092445"/>
    </source>
</evidence>
<dbReference type="Gene3D" id="1.10.418.10">
    <property type="entry name" value="Calponin-like domain"/>
    <property type="match status" value="1"/>
</dbReference>
<keyword evidence="5" id="KW-0132">Cell division</keyword>
<protein>
    <recommendedName>
        <fullName evidence="13">Calponin-homology (CH) domain-containing protein</fullName>
    </recommendedName>
</protein>
<evidence type="ECO:0000256" key="3">
    <source>
        <dbReference type="ARBA" id="ARBA00022490"/>
    </source>
</evidence>
<evidence type="ECO:0000256" key="12">
    <source>
        <dbReference type="SAM" id="MobiDB-lite"/>
    </source>
</evidence>
<evidence type="ECO:0000256" key="6">
    <source>
        <dbReference type="ARBA" id="ARBA00022737"/>
    </source>
</evidence>
<feature type="domain" description="Calponin-homology (CH)" evidence="13">
    <location>
        <begin position="942"/>
        <end position="1074"/>
    </location>
</feature>
<keyword evidence="4" id="KW-0597">Phosphoprotein</keyword>
<dbReference type="SMART" id="SM00015">
    <property type="entry name" value="IQ"/>
    <property type="match status" value="17"/>
</dbReference>
<dbReference type="EnsemblMetazoa" id="GPAI045804-RA">
    <property type="protein sequence ID" value="GPAI045804-PA"/>
    <property type="gene ID" value="GPAI045804"/>
</dbReference>
<dbReference type="Proteomes" id="UP000092445">
    <property type="component" value="Unassembled WGS sequence"/>
</dbReference>
<evidence type="ECO:0000256" key="11">
    <source>
        <dbReference type="ARBA" id="ARBA00023306"/>
    </source>
</evidence>
<evidence type="ECO:0000256" key="7">
    <source>
        <dbReference type="ARBA" id="ARBA00022776"/>
    </source>
</evidence>
<dbReference type="PANTHER" id="PTHR22706:SF1">
    <property type="entry name" value="ASSEMBLY FACTOR FOR SPINDLE MICROTUBULES"/>
    <property type="match status" value="1"/>
</dbReference>
<dbReference type="PROSITE" id="PS50096">
    <property type="entry name" value="IQ"/>
    <property type="match status" value="7"/>
</dbReference>
<dbReference type="InterPro" id="IPR031549">
    <property type="entry name" value="ASH"/>
</dbReference>
<feature type="region of interest" description="Disordered" evidence="12">
    <location>
        <begin position="1"/>
        <end position="20"/>
    </location>
</feature>
<dbReference type="GO" id="GO:0000922">
    <property type="term" value="C:spindle pole"/>
    <property type="evidence" value="ECO:0007669"/>
    <property type="project" value="TreeGrafter"/>
</dbReference>
<evidence type="ECO:0000256" key="2">
    <source>
        <dbReference type="ARBA" id="ARBA00004496"/>
    </source>
</evidence>
<keyword evidence="3" id="KW-0963">Cytoplasm</keyword>
<dbReference type="GO" id="GO:0000278">
    <property type="term" value="P:mitotic cell cycle"/>
    <property type="evidence" value="ECO:0007669"/>
    <property type="project" value="TreeGrafter"/>
</dbReference>
<dbReference type="GO" id="GO:0005634">
    <property type="term" value="C:nucleus"/>
    <property type="evidence" value="ECO:0007669"/>
    <property type="project" value="UniProtKB-SubCell"/>
</dbReference>
<dbReference type="VEuPathDB" id="VectorBase:GPAI045804"/>
<dbReference type="STRING" id="7398.A0A1B0AHC6"/>
<dbReference type="InterPro" id="IPR051185">
    <property type="entry name" value="ASPM"/>
</dbReference>
<name>A0A1B0AHC6_GLOPL</name>
<evidence type="ECO:0000256" key="1">
    <source>
        <dbReference type="ARBA" id="ARBA00004123"/>
    </source>
</evidence>
<comment type="subcellular location">
    <subcellularLocation>
        <location evidence="2">Cytoplasm</location>
    </subcellularLocation>
    <subcellularLocation>
        <location evidence="1">Nucleus</location>
    </subcellularLocation>
</comment>
<dbReference type="InterPro" id="IPR001715">
    <property type="entry name" value="CH_dom"/>
</dbReference>
<dbReference type="InterPro" id="IPR036872">
    <property type="entry name" value="CH_dom_sf"/>
</dbReference>
<keyword evidence="7" id="KW-0498">Mitosis</keyword>
<dbReference type="FunFam" id="1.10.418.10:FF:000051">
    <property type="entry name" value="Abnormal spindle-like microcephaly-associated protein homolog"/>
    <property type="match status" value="1"/>
</dbReference>
<feature type="region of interest" description="Disordered" evidence="12">
    <location>
        <begin position="1995"/>
        <end position="2017"/>
    </location>
</feature>
<evidence type="ECO:0000313" key="14">
    <source>
        <dbReference type="EnsemblMetazoa" id="GPAI045804-PA"/>
    </source>
</evidence>
<keyword evidence="9" id="KW-0175">Coiled coil</keyword>
<dbReference type="GO" id="GO:0051295">
    <property type="term" value="P:establishment of meiotic spindle localization"/>
    <property type="evidence" value="ECO:0007669"/>
    <property type="project" value="TreeGrafter"/>
</dbReference>
<dbReference type="InterPro" id="IPR027417">
    <property type="entry name" value="P-loop_NTPase"/>
</dbReference>
<evidence type="ECO:0000256" key="4">
    <source>
        <dbReference type="ARBA" id="ARBA00022553"/>
    </source>
</evidence>
<dbReference type="SUPFAM" id="SSF47576">
    <property type="entry name" value="Calponin-homology domain, CH-domain"/>
    <property type="match status" value="1"/>
</dbReference>
<organism evidence="14 15">
    <name type="scientific">Glossina pallidipes</name>
    <name type="common">Tsetse fly</name>
    <dbReference type="NCBI Taxonomy" id="7398"/>
    <lineage>
        <taxon>Eukaryota</taxon>
        <taxon>Metazoa</taxon>
        <taxon>Ecdysozoa</taxon>
        <taxon>Arthropoda</taxon>
        <taxon>Hexapoda</taxon>
        <taxon>Insecta</taxon>
        <taxon>Pterygota</taxon>
        <taxon>Neoptera</taxon>
        <taxon>Endopterygota</taxon>
        <taxon>Diptera</taxon>
        <taxon>Brachycera</taxon>
        <taxon>Muscomorpha</taxon>
        <taxon>Hippoboscoidea</taxon>
        <taxon>Glossinidae</taxon>
        <taxon>Glossina</taxon>
    </lineage>
</organism>
<dbReference type="SUPFAM" id="SSF52540">
    <property type="entry name" value="P-loop containing nucleoside triphosphate hydrolases"/>
    <property type="match status" value="1"/>
</dbReference>
<dbReference type="PROSITE" id="PS50021">
    <property type="entry name" value="CH"/>
    <property type="match status" value="1"/>
</dbReference>
<keyword evidence="6" id="KW-0677">Repeat</keyword>
<dbReference type="Gene3D" id="1.20.5.190">
    <property type="match status" value="5"/>
</dbReference>
<reference evidence="15" key="1">
    <citation type="submission" date="2014-03" db="EMBL/GenBank/DDBJ databases">
        <authorList>
            <person name="Aksoy S."/>
            <person name="Warren W."/>
            <person name="Wilson R.K."/>
        </authorList>
    </citation>
    <scope>NUCLEOTIDE SEQUENCE [LARGE SCALE GENOMIC DNA]</scope>
    <source>
        <strain evidence="15">IAEA</strain>
    </source>
</reference>
<dbReference type="Pfam" id="PF15780">
    <property type="entry name" value="ASH"/>
    <property type="match status" value="1"/>
</dbReference>
<evidence type="ECO:0000256" key="9">
    <source>
        <dbReference type="ARBA" id="ARBA00023054"/>
    </source>
</evidence>
<keyword evidence="15" id="KW-1185">Reference proteome</keyword>
<dbReference type="GO" id="GO:0005737">
    <property type="term" value="C:cytoplasm"/>
    <property type="evidence" value="ECO:0007669"/>
    <property type="project" value="UniProtKB-SubCell"/>
</dbReference>
<dbReference type="CDD" id="cd21223">
    <property type="entry name" value="CH_ASPM_rpt1"/>
    <property type="match status" value="1"/>
</dbReference>
<keyword evidence="10" id="KW-0539">Nucleus</keyword>